<feature type="chain" id="PRO_5046348045" description="PEP-CTERM sorting domain-containing protein" evidence="1">
    <location>
        <begin position="20"/>
        <end position="252"/>
    </location>
</feature>
<organism evidence="2 3">
    <name type="scientific">Rheinheimera maricola</name>
    <dbReference type="NCBI Taxonomy" id="2793282"/>
    <lineage>
        <taxon>Bacteria</taxon>
        <taxon>Pseudomonadati</taxon>
        <taxon>Pseudomonadota</taxon>
        <taxon>Gammaproteobacteria</taxon>
        <taxon>Chromatiales</taxon>
        <taxon>Chromatiaceae</taxon>
        <taxon>Rheinheimera</taxon>
    </lineage>
</organism>
<proteinExistence type="predicted"/>
<feature type="signal peptide" evidence="1">
    <location>
        <begin position="1"/>
        <end position="19"/>
    </location>
</feature>
<gene>
    <name evidence="2" type="ORF">I4W93_016745</name>
</gene>
<comment type="caution">
    <text evidence="2">The sequence shown here is derived from an EMBL/GenBank/DDBJ whole genome shotgun (WGS) entry which is preliminary data.</text>
</comment>
<protein>
    <recommendedName>
        <fullName evidence="4">PEP-CTERM sorting domain-containing protein</fullName>
    </recommendedName>
</protein>
<dbReference type="EMBL" id="JAERPS020000006">
    <property type="protein sequence ID" value="MBZ9613241.1"/>
    <property type="molecule type" value="Genomic_DNA"/>
</dbReference>
<evidence type="ECO:0000313" key="3">
    <source>
        <dbReference type="Proteomes" id="UP000663814"/>
    </source>
</evidence>
<evidence type="ECO:0000256" key="1">
    <source>
        <dbReference type="SAM" id="SignalP"/>
    </source>
</evidence>
<evidence type="ECO:0008006" key="4">
    <source>
        <dbReference type="Google" id="ProtNLM"/>
    </source>
</evidence>
<keyword evidence="3" id="KW-1185">Reference proteome</keyword>
<accession>A0ABS7XCG1</accession>
<name>A0ABS7XCG1_9GAMM</name>
<dbReference type="SUPFAM" id="SSF49899">
    <property type="entry name" value="Concanavalin A-like lectins/glucanases"/>
    <property type="match status" value="1"/>
</dbReference>
<reference evidence="2 3" key="1">
    <citation type="submission" date="2020-12" db="EMBL/GenBank/DDBJ databases">
        <authorList>
            <person name="Ruan W."/>
            <person name="Khan S.A."/>
            <person name="Jeon C.O."/>
        </authorList>
    </citation>
    <scope>NUCLEOTIDE SEQUENCE [LARGE SCALE GENOMIC DNA]</scope>
    <source>
        <strain evidence="2 3">MA-13</strain>
    </source>
</reference>
<dbReference type="Proteomes" id="UP000663814">
    <property type="component" value="Unassembled WGS sequence"/>
</dbReference>
<keyword evidence="1" id="KW-0732">Signal</keyword>
<reference evidence="2 3" key="2">
    <citation type="submission" date="2021-08" db="EMBL/GenBank/DDBJ databases">
        <title>Rheinheimera aquimaris sp. nov., isolated from seawater of the East Sea in Korea.</title>
        <authorList>
            <person name="Kim K.H."/>
            <person name="Wenting R."/>
            <person name="Kim K.R."/>
            <person name="Jeon C.O."/>
        </authorList>
    </citation>
    <scope>NUCLEOTIDE SEQUENCE [LARGE SCALE GENOMIC DNA]</scope>
    <source>
        <strain evidence="2 3">MA-13</strain>
    </source>
</reference>
<dbReference type="RefSeq" id="WP_205311938.1">
    <property type="nucleotide sequence ID" value="NZ_JAERPS020000006.1"/>
</dbReference>
<dbReference type="InterPro" id="IPR013320">
    <property type="entry name" value="ConA-like_dom_sf"/>
</dbReference>
<dbReference type="Gene3D" id="2.60.120.200">
    <property type="match status" value="1"/>
</dbReference>
<sequence length="252" mass="27375">MKKVLIACLLSCLSLGANAGIINVDTSKWSAVVGPSNDRNTGTWVGLKSQAPEKRGNTSGALVSDFQLFGDFLFSGFFSPTTVDYDDNDIVGLVFGWQDEQNHYRVGWSQTQRAGTNDDQSYRDITGRTGLYLIREVGGVSNTLFNISDLFWEDNTSYGFNVSRQGSQLNVNFGTETFSLEDLTFTSGRVGVYTESQTARFWQLSASTPPLDVSSVAEPGVVVFISGLFLVVAASRQSRKQRVSAQASVAAA</sequence>
<evidence type="ECO:0000313" key="2">
    <source>
        <dbReference type="EMBL" id="MBZ9613241.1"/>
    </source>
</evidence>